<dbReference type="RefSeq" id="WP_199887513.1">
    <property type="nucleotide sequence ID" value="NZ_BMSZ01000002.1"/>
</dbReference>
<dbReference type="SMART" id="SM00825">
    <property type="entry name" value="PKS_KS"/>
    <property type="match status" value="1"/>
</dbReference>
<evidence type="ECO:0000259" key="5">
    <source>
        <dbReference type="PROSITE" id="PS52004"/>
    </source>
</evidence>
<name>A0ABQ2SR44_STRBA</name>
<dbReference type="CDD" id="cd00834">
    <property type="entry name" value="KAS_I_II"/>
    <property type="match status" value="1"/>
</dbReference>
<comment type="caution">
    <text evidence="6">The sequence shown here is derived from an EMBL/GenBank/DDBJ whole genome shotgun (WGS) entry which is preliminary data.</text>
</comment>
<feature type="domain" description="Ketosynthase family 3 (KS3)" evidence="5">
    <location>
        <begin position="3"/>
        <end position="406"/>
    </location>
</feature>
<evidence type="ECO:0000256" key="1">
    <source>
        <dbReference type="ARBA" id="ARBA00008467"/>
    </source>
</evidence>
<organism evidence="6 7">
    <name type="scientific">Streptomyces badius</name>
    <dbReference type="NCBI Taxonomy" id="1941"/>
    <lineage>
        <taxon>Bacteria</taxon>
        <taxon>Bacillati</taxon>
        <taxon>Actinomycetota</taxon>
        <taxon>Actinomycetes</taxon>
        <taxon>Kitasatosporales</taxon>
        <taxon>Streptomycetaceae</taxon>
        <taxon>Streptomyces</taxon>
    </lineage>
</organism>
<dbReference type="PANTHER" id="PTHR11712:SF347">
    <property type="entry name" value="BETA KETOACYL-ACYL CARRIER PROTEIN SYNTHASE"/>
    <property type="match status" value="1"/>
</dbReference>
<gene>
    <name evidence="6" type="ORF">GCM10010253_08300</name>
</gene>
<accession>A0ABQ2SR44</accession>
<dbReference type="EMBL" id="BMSZ01000002">
    <property type="protein sequence ID" value="GGS37155.1"/>
    <property type="molecule type" value="Genomic_DNA"/>
</dbReference>
<dbReference type="Gene3D" id="3.40.47.10">
    <property type="match status" value="1"/>
</dbReference>
<comment type="similarity">
    <text evidence="1 4">Belongs to the thiolase-like superfamily. Beta-ketoacyl-ACP synthases family.</text>
</comment>
<proteinExistence type="inferred from homology"/>
<dbReference type="PROSITE" id="PS00606">
    <property type="entry name" value="KS3_1"/>
    <property type="match status" value="1"/>
</dbReference>
<dbReference type="InterPro" id="IPR000794">
    <property type="entry name" value="Beta-ketoacyl_synthase"/>
</dbReference>
<sequence length="407" mass="42161">MSSQPIAVTGLGMVTPAGMGTAATWEHMCTGVPTAMSDPELTGLAVDFSCRVRDLDGRRRLGGRMCMRLDRFGQMAVIAAREAVTHACLDSKDWDAPRVGVVLGVGANSLSTYPVEFGRLRDGHTDKVSPFALPRSVPNMVAGAVSLDLGAKGPSFTTSSACASGTTALAVACDLLRSGACDIVISGGSESANSVMCSATFGQMQALSKRCHDPAGASRPFDADRDGFVLGEGAGILVLERTSHARARGARTLAYLAGHASSCDAYHYTSPDPEGNGLAQAARSALADADLAPRDIGHVNAHGTSTELNDKTEARALHQVFRPPPPVTANKSIIGHSMGAAGAIEAALTVLTLQHQLIPPTANLDRMDPAIDLDVVTKLPRPARIDAVLTVSSGFGGQNAALVLTRA</sequence>
<dbReference type="SUPFAM" id="SSF53901">
    <property type="entry name" value="Thiolase-like"/>
    <property type="match status" value="2"/>
</dbReference>
<keyword evidence="2 4" id="KW-0808">Transferase</keyword>
<protein>
    <submittedName>
        <fullName evidence="6">3-oxoacyl-[acyl-carrier-protein] synthase 2</fullName>
    </submittedName>
</protein>
<dbReference type="Proteomes" id="UP000659767">
    <property type="component" value="Unassembled WGS sequence"/>
</dbReference>
<dbReference type="Pfam" id="PF02801">
    <property type="entry name" value="Ketoacyl-synt_C"/>
    <property type="match status" value="1"/>
</dbReference>
<dbReference type="InterPro" id="IPR018201">
    <property type="entry name" value="Ketoacyl_synth_AS"/>
</dbReference>
<evidence type="ECO:0000256" key="3">
    <source>
        <dbReference type="ARBA" id="ARBA00023315"/>
    </source>
</evidence>
<keyword evidence="7" id="KW-1185">Reference proteome</keyword>
<evidence type="ECO:0000313" key="6">
    <source>
        <dbReference type="EMBL" id="GGS37155.1"/>
    </source>
</evidence>
<keyword evidence="3" id="KW-0012">Acyltransferase</keyword>
<dbReference type="InterPro" id="IPR016039">
    <property type="entry name" value="Thiolase-like"/>
</dbReference>
<evidence type="ECO:0000256" key="4">
    <source>
        <dbReference type="RuleBase" id="RU003694"/>
    </source>
</evidence>
<evidence type="ECO:0000313" key="7">
    <source>
        <dbReference type="Proteomes" id="UP000659767"/>
    </source>
</evidence>
<dbReference type="Pfam" id="PF00109">
    <property type="entry name" value="ketoacyl-synt"/>
    <property type="match status" value="1"/>
</dbReference>
<dbReference type="InterPro" id="IPR014030">
    <property type="entry name" value="Ketoacyl_synth_N"/>
</dbReference>
<dbReference type="InterPro" id="IPR020841">
    <property type="entry name" value="PKS_Beta-ketoAc_synthase_dom"/>
</dbReference>
<reference evidence="7" key="1">
    <citation type="journal article" date="2019" name="Int. J. Syst. Evol. Microbiol.">
        <title>The Global Catalogue of Microorganisms (GCM) 10K type strain sequencing project: providing services to taxonomists for standard genome sequencing and annotation.</title>
        <authorList>
            <consortium name="The Broad Institute Genomics Platform"/>
            <consortium name="The Broad Institute Genome Sequencing Center for Infectious Disease"/>
            <person name="Wu L."/>
            <person name="Ma J."/>
        </authorList>
    </citation>
    <scope>NUCLEOTIDE SEQUENCE [LARGE SCALE GENOMIC DNA]</scope>
    <source>
        <strain evidence="7">JCM 4350</strain>
    </source>
</reference>
<evidence type="ECO:0000256" key="2">
    <source>
        <dbReference type="ARBA" id="ARBA00022679"/>
    </source>
</evidence>
<dbReference type="PROSITE" id="PS52004">
    <property type="entry name" value="KS3_2"/>
    <property type="match status" value="1"/>
</dbReference>
<dbReference type="PANTHER" id="PTHR11712">
    <property type="entry name" value="POLYKETIDE SYNTHASE-RELATED"/>
    <property type="match status" value="1"/>
</dbReference>
<dbReference type="NCBIfam" id="NF005589">
    <property type="entry name" value="PRK07314.1"/>
    <property type="match status" value="1"/>
</dbReference>
<dbReference type="InterPro" id="IPR014031">
    <property type="entry name" value="Ketoacyl_synth_C"/>
</dbReference>